<proteinExistence type="predicted"/>
<dbReference type="Pfam" id="PF14606">
    <property type="entry name" value="Lipase_GDSL_3"/>
    <property type="match status" value="1"/>
</dbReference>
<organism evidence="3 4">
    <name type="scientific">Tritrichomonas musculus</name>
    <dbReference type="NCBI Taxonomy" id="1915356"/>
    <lineage>
        <taxon>Eukaryota</taxon>
        <taxon>Metamonada</taxon>
        <taxon>Parabasalia</taxon>
        <taxon>Tritrichomonadida</taxon>
        <taxon>Tritrichomonadidae</taxon>
        <taxon>Tritrichomonas</taxon>
    </lineage>
</organism>
<evidence type="ECO:0000259" key="2">
    <source>
        <dbReference type="Pfam" id="PF14607"/>
    </source>
</evidence>
<name>A0ABR2KTZ1_9EUKA</name>
<accession>A0ABR2KTZ1</accession>
<reference evidence="3 4" key="1">
    <citation type="submission" date="2024-04" db="EMBL/GenBank/DDBJ databases">
        <title>Tritrichomonas musculus Genome.</title>
        <authorList>
            <person name="Alves-Ferreira E."/>
            <person name="Grigg M."/>
            <person name="Lorenzi H."/>
            <person name="Galac M."/>
        </authorList>
    </citation>
    <scope>NUCLEOTIDE SEQUENCE [LARGE SCALE GENOMIC DNA]</scope>
    <source>
        <strain evidence="3 4">EAF2021</strain>
    </source>
</reference>
<gene>
    <name evidence="3" type="ORF">M9Y10_023028</name>
</gene>
<dbReference type="SUPFAM" id="SSF52266">
    <property type="entry name" value="SGNH hydrolase"/>
    <property type="match status" value="1"/>
</dbReference>
<comment type="caution">
    <text evidence="3">The sequence shown here is derived from an EMBL/GenBank/DDBJ whole genome shotgun (WGS) entry which is preliminary data.</text>
</comment>
<protein>
    <recommendedName>
        <fullName evidence="5">SGNH hydrolase-type esterase domain-containing protein</fullName>
    </recommendedName>
</protein>
<feature type="domain" description="SGNH hydrolase-type esterase N-terminal" evidence="2">
    <location>
        <begin position="25"/>
        <end position="165"/>
    </location>
</feature>
<dbReference type="Gene3D" id="3.40.50.1110">
    <property type="entry name" value="SGNH hydrolase"/>
    <property type="match status" value="1"/>
</dbReference>
<keyword evidence="4" id="KW-1185">Reference proteome</keyword>
<dbReference type="InterPro" id="IPR032740">
    <property type="entry name" value="GxDLY"/>
</dbReference>
<evidence type="ECO:0000313" key="4">
    <source>
        <dbReference type="Proteomes" id="UP001470230"/>
    </source>
</evidence>
<evidence type="ECO:0008006" key="5">
    <source>
        <dbReference type="Google" id="ProtNLM"/>
    </source>
</evidence>
<dbReference type="Gene3D" id="2.60.120.260">
    <property type="entry name" value="Galactose-binding domain-like"/>
    <property type="match status" value="1"/>
</dbReference>
<dbReference type="InterPro" id="IPR013830">
    <property type="entry name" value="SGNH_hydro"/>
</dbReference>
<dbReference type="Pfam" id="PF14607">
    <property type="entry name" value="GxDLY"/>
    <property type="match status" value="1"/>
</dbReference>
<dbReference type="EMBL" id="JAPFFF010000003">
    <property type="protein sequence ID" value="KAK8894592.1"/>
    <property type="molecule type" value="Genomic_DNA"/>
</dbReference>
<evidence type="ECO:0000313" key="3">
    <source>
        <dbReference type="EMBL" id="KAK8894592.1"/>
    </source>
</evidence>
<evidence type="ECO:0000259" key="1">
    <source>
        <dbReference type="Pfam" id="PF14606"/>
    </source>
</evidence>
<sequence>MYFIHFFFFIHSFSKVSHDPLTEPKFPVIQNQGFITELNKTYLRFPKRAQNIVKKLVWDYSLDSAGLAIYFKTNSSTISISYKCSKPFSLPNMNLIGVSGVDILTKNDENKWLPIQSKFLIDHKSKKITFTFSENRKSLQGFEYRLYLPLYNSISDLLIDVDDNSFFTWIEKDYSKPIVMYGTSILQGCCSSRSILSWSNLVQLHFGLPILNFGFSGSGKLEEEVVNLISENEAILYVFDCLPNVYFFNTETIKNRVKNGINLIRKKWKKVPILLVDFVGLDYQFVDKKTSIQIDNANSAQKEVVDKFVSDGDVNIFYLSKDEIGLTFECWTDYIHPNNYGMMKYANAYIKKIESILKISNASQKIERQVVNDVNRLNMTINLNGFTDNYKICVLSVISLFALMTIKTFVKEK</sequence>
<feature type="domain" description="SGNH hydrolase-type esterase" evidence="1">
    <location>
        <begin position="176"/>
        <end position="353"/>
    </location>
</feature>
<dbReference type="InterPro" id="IPR036514">
    <property type="entry name" value="SGNH_hydro_sf"/>
</dbReference>
<dbReference type="Proteomes" id="UP001470230">
    <property type="component" value="Unassembled WGS sequence"/>
</dbReference>